<dbReference type="PANTHER" id="PTHR46848:SF1">
    <property type="entry name" value="REGULATOR OF G-PROTEIN SIGNALING 3"/>
    <property type="match status" value="1"/>
</dbReference>
<proteinExistence type="predicted"/>
<dbReference type="InterPro" id="IPR036034">
    <property type="entry name" value="PDZ_sf"/>
</dbReference>
<dbReference type="EnsemblMetazoa" id="ACHR009789-RA">
    <property type="protein sequence ID" value="ACHR009789-PA"/>
    <property type="gene ID" value="ACHR009789"/>
</dbReference>
<dbReference type="SUPFAM" id="SSF50156">
    <property type="entry name" value="PDZ domain-like"/>
    <property type="match status" value="1"/>
</dbReference>
<sequence>RSEFLGCLSFPIKNVTIQGINGVYRLQPQSCLTNPTTPILETMCENSQSSMEELMNAEDSGSAKATSTITSTTVSLAAGAASGAIGHNGGEPISLSKKAIHQRDADENLFLRFLELDPSPDASLANSASVGQQTPATPRRSSIGTGGLLKPATGTGTTSSGRTPFTITKRLARTGDRGFGFSIVWTHPPRVEKVETGLSADRAGILPGDYVVFVDKHNVVTMPEQDVLNLIRTQGNTLLLEIFRRPQSTGGLQLPNRTNGVRNMSSGQASLSNLGGIINSTANITTSNASCGGTLAQADEGEPFARTSPSPFGVARSSTACSNISIETAKRKLHLPQVTFSKEVNLI</sequence>
<dbReference type="PROSITE" id="PS50106">
    <property type="entry name" value="PDZ"/>
    <property type="match status" value="1"/>
</dbReference>
<dbReference type="STRING" id="43041.A0A182KGA1"/>
<reference evidence="3" key="2">
    <citation type="submission" date="2020-05" db="UniProtKB">
        <authorList>
            <consortium name="EnsemblMetazoa"/>
        </authorList>
    </citation>
    <scope>IDENTIFICATION</scope>
    <source>
        <strain evidence="3">ACHKN1017</strain>
    </source>
</reference>
<dbReference type="GO" id="GO:0005886">
    <property type="term" value="C:plasma membrane"/>
    <property type="evidence" value="ECO:0007669"/>
    <property type="project" value="TreeGrafter"/>
</dbReference>
<dbReference type="VEuPathDB" id="VectorBase:ACHR009789"/>
<evidence type="ECO:0000259" key="2">
    <source>
        <dbReference type="PROSITE" id="PS50106"/>
    </source>
</evidence>
<evidence type="ECO:0000313" key="3">
    <source>
        <dbReference type="EnsemblMetazoa" id="ACHR009789-PA"/>
    </source>
</evidence>
<evidence type="ECO:0000313" key="4">
    <source>
        <dbReference type="Proteomes" id="UP000075881"/>
    </source>
</evidence>
<protein>
    <submittedName>
        <fullName evidence="3">PDZ domain-containing protein</fullName>
    </submittedName>
</protein>
<dbReference type="InterPro" id="IPR001478">
    <property type="entry name" value="PDZ"/>
</dbReference>
<feature type="domain" description="PDZ" evidence="2">
    <location>
        <begin position="168"/>
        <end position="246"/>
    </location>
</feature>
<dbReference type="Pfam" id="PF17820">
    <property type="entry name" value="PDZ_6"/>
    <property type="match status" value="1"/>
</dbReference>
<feature type="region of interest" description="Disordered" evidence="1">
    <location>
        <begin position="123"/>
        <end position="163"/>
    </location>
</feature>
<dbReference type="GO" id="GO:0005634">
    <property type="term" value="C:nucleus"/>
    <property type="evidence" value="ECO:0007669"/>
    <property type="project" value="TreeGrafter"/>
</dbReference>
<dbReference type="InterPro" id="IPR041489">
    <property type="entry name" value="PDZ_6"/>
</dbReference>
<dbReference type="Gene3D" id="2.30.42.10">
    <property type="match status" value="1"/>
</dbReference>
<dbReference type="PANTHER" id="PTHR46848">
    <property type="entry name" value="REGULATOR OF G-PROTEIN SIGNALING 3"/>
    <property type="match status" value="1"/>
</dbReference>
<dbReference type="Proteomes" id="UP000075881">
    <property type="component" value="Unassembled WGS sequence"/>
</dbReference>
<evidence type="ECO:0000256" key="1">
    <source>
        <dbReference type="SAM" id="MobiDB-lite"/>
    </source>
</evidence>
<name>A0A182KGA1_9DIPT</name>
<keyword evidence="4" id="KW-1185">Reference proteome</keyword>
<feature type="compositionally biased region" description="Polar residues" evidence="1">
    <location>
        <begin position="124"/>
        <end position="143"/>
    </location>
</feature>
<organism evidence="3 4">
    <name type="scientific">Anopheles christyi</name>
    <dbReference type="NCBI Taxonomy" id="43041"/>
    <lineage>
        <taxon>Eukaryota</taxon>
        <taxon>Metazoa</taxon>
        <taxon>Ecdysozoa</taxon>
        <taxon>Arthropoda</taxon>
        <taxon>Hexapoda</taxon>
        <taxon>Insecta</taxon>
        <taxon>Pterygota</taxon>
        <taxon>Neoptera</taxon>
        <taxon>Endopterygota</taxon>
        <taxon>Diptera</taxon>
        <taxon>Nematocera</taxon>
        <taxon>Culicoidea</taxon>
        <taxon>Culicidae</taxon>
        <taxon>Anophelinae</taxon>
        <taxon>Anopheles</taxon>
    </lineage>
</organism>
<feature type="compositionally biased region" description="Low complexity" evidence="1">
    <location>
        <begin position="153"/>
        <end position="163"/>
    </location>
</feature>
<accession>A0A182KGA1</accession>
<dbReference type="SMART" id="SM00228">
    <property type="entry name" value="PDZ"/>
    <property type="match status" value="1"/>
</dbReference>
<reference evidence="4" key="1">
    <citation type="submission" date="2013-03" db="EMBL/GenBank/DDBJ databases">
        <title>The Genome Sequence of Anopheles christyi ACHKN1017.</title>
        <authorList>
            <consortium name="The Broad Institute Genomics Platform"/>
            <person name="Neafsey D.E."/>
            <person name="Besansky N."/>
            <person name="Walker B."/>
            <person name="Young S.K."/>
            <person name="Zeng Q."/>
            <person name="Gargeya S."/>
            <person name="Fitzgerald M."/>
            <person name="Haas B."/>
            <person name="Abouelleil A."/>
            <person name="Allen A.W."/>
            <person name="Alvarado L."/>
            <person name="Arachchi H.M."/>
            <person name="Berlin A.M."/>
            <person name="Chapman S.B."/>
            <person name="Gainer-Dewar J."/>
            <person name="Goldberg J."/>
            <person name="Griggs A."/>
            <person name="Gujja S."/>
            <person name="Hansen M."/>
            <person name="Howarth C."/>
            <person name="Imamovic A."/>
            <person name="Ireland A."/>
            <person name="Larimer J."/>
            <person name="McCowan C."/>
            <person name="Murphy C."/>
            <person name="Pearson M."/>
            <person name="Poon T.W."/>
            <person name="Priest M."/>
            <person name="Roberts A."/>
            <person name="Saif S."/>
            <person name="Shea T."/>
            <person name="Sisk P."/>
            <person name="Sykes S."/>
            <person name="Wortman J."/>
            <person name="Nusbaum C."/>
            <person name="Birren B."/>
        </authorList>
    </citation>
    <scope>NUCLEOTIDE SEQUENCE [LARGE SCALE GENOMIC DNA]</scope>
    <source>
        <strain evidence="4">ACHKN1017</strain>
    </source>
</reference>
<dbReference type="AlphaFoldDB" id="A0A182KGA1"/>